<evidence type="ECO:0000313" key="2">
    <source>
        <dbReference type="EMBL" id="OBZ69795.1"/>
    </source>
</evidence>
<feature type="compositionally biased region" description="Low complexity" evidence="1">
    <location>
        <begin position="691"/>
        <end position="714"/>
    </location>
</feature>
<feature type="compositionally biased region" description="Polar residues" evidence="1">
    <location>
        <begin position="537"/>
        <end position="557"/>
    </location>
</feature>
<feature type="compositionally biased region" description="Low complexity" evidence="1">
    <location>
        <begin position="649"/>
        <end position="673"/>
    </location>
</feature>
<name>A0A1C7LYL5_GRIFR</name>
<dbReference type="AlphaFoldDB" id="A0A1C7LYL5"/>
<feature type="compositionally biased region" description="Acidic residues" evidence="1">
    <location>
        <begin position="432"/>
        <end position="446"/>
    </location>
</feature>
<feature type="compositionally biased region" description="Basic and acidic residues" evidence="1">
    <location>
        <begin position="605"/>
        <end position="617"/>
    </location>
</feature>
<feature type="compositionally biased region" description="Basic and acidic residues" evidence="1">
    <location>
        <begin position="463"/>
        <end position="475"/>
    </location>
</feature>
<feature type="compositionally biased region" description="Basic and acidic residues" evidence="1">
    <location>
        <begin position="500"/>
        <end position="516"/>
    </location>
</feature>
<dbReference type="STRING" id="5627.A0A1C7LYL5"/>
<comment type="caution">
    <text evidence="2">The sequence shown here is derived from an EMBL/GenBank/DDBJ whole genome shotgun (WGS) entry which is preliminary data.</text>
</comment>
<feature type="compositionally biased region" description="Basic residues" evidence="1">
    <location>
        <begin position="591"/>
        <end position="604"/>
    </location>
</feature>
<dbReference type="OrthoDB" id="2804229at2759"/>
<feature type="compositionally biased region" description="Polar residues" evidence="1">
    <location>
        <begin position="396"/>
        <end position="410"/>
    </location>
</feature>
<sequence length="714" mass="76190">MNIDEDITPPELLPHVAAVEATNHIAPKADHYEDDEPHIPNDPSVMPTVEEVLEGIVTEVEEVLDVLHEASREEEDIDVTSVAGDTSISFSMEYQVEEVVTEGRTQESEIGRTFADQSRSPSPTYLQSITDYVVTETDDISLQSDRGISESPDDVVSLHSDAGTVEIDYTVEEPHTEGHRTPSPEYSAPMASFDVPMAESSDNSVKPIVTPSAIPPSRSERVAEEVTNAPQSQDEHPRPDQEVDVVEAKAIASSGIPMPVSADPTVPDPTSISHTPVSPSPANSESGRDESPSAAFSLSETASPGFSGLFTPLPDGGSEHSTASSEDADLETNDLAGSMTVPETSNARECDEYTATPIADQVESIPSITEEGKNTTLKENVDEADGAELPDLPEVASTNVTLETSRSVEASTEKPVSQRPAGGSKASRDAELPGDVDADADGELDPDYVAHHNDAVLPEPVVEEEKALKITETDPFRLMGSDSKVAPGAVEDIPVSVGHEVTENTEDLRASAKPRDASPNGSAKSENDDHLREPTSPVKTTPQSDVDQGQIPDSSTRNLKRKRESPPILPPRLTRSMAAKGNLVDQLRSPAKAKRTYTRKAKGKQKAEPAIDAEDRASASQDSEGASIKSGASIPKLDGLVPFSRHTSRSSSIVSNTPSTQSADTIPSPTLTRMPPPPFVQGILHHHHGRPAPAAAQTTQQRTVVRPQPHLLTS</sequence>
<organism evidence="2 3">
    <name type="scientific">Grifola frondosa</name>
    <name type="common">Maitake</name>
    <name type="synonym">Polyporus frondosus</name>
    <dbReference type="NCBI Taxonomy" id="5627"/>
    <lineage>
        <taxon>Eukaryota</taxon>
        <taxon>Fungi</taxon>
        <taxon>Dikarya</taxon>
        <taxon>Basidiomycota</taxon>
        <taxon>Agaricomycotina</taxon>
        <taxon>Agaricomycetes</taxon>
        <taxon>Polyporales</taxon>
        <taxon>Grifolaceae</taxon>
        <taxon>Grifola</taxon>
    </lineage>
</organism>
<feature type="compositionally biased region" description="Polar residues" evidence="1">
    <location>
        <begin position="268"/>
        <end position="285"/>
    </location>
</feature>
<evidence type="ECO:0000313" key="3">
    <source>
        <dbReference type="Proteomes" id="UP000092993"/>
    </source>
</evidence>
<reference evidence="2 3" key="1">
    <citation type="submission" date="2016-03" db="EMBL/GenBank/DDBJ databases">
        <title>Whole genome sequencing of Grifola frondosa 9006-11.</title>
        <authorList>
            <person name="Min B."/>
            <person name="Park H."/>
            <person name="Kim J.-G."/>
            <person name="Cho H."/>
            <person name="Oh Y.-L."/>
            <person name="Kong W.-S."/>
            <person name="Choi I.-G."/>
        </authorList>
    </citation>
    <scope>NUCLEOTIDE SEQUENCE [LARGE SCALE GENOMIC DNA]</scope>
    <source>
        <strain evidence="2 3">9006-11</strain>
    </source>
</reference>
<feature type="compositionally biased region" description="Polar residues" evidence="1">
    <location>
        <begin position="294"/>
        <end position="304"/>
    </location>
</feature>
<proteinExistence type="predicted"/>
<protein>
    <submittedName>
        <fullName evidence="2">Uncharacterized protein</fullName>
    </submittedName>
</protein>
<dbReference type="EMBL" id="LUGG01000015">
    <property type="protein sequence ID" value="OBZ69795.1"/>
    <property type="molecule type" value="Genomic_DNA"/>
</dbReference>
<dbReference type="Proteomes" id="UP000092993">
    <property type="component" value="Unassembled WGS sequence"/>
</dbReference>
<gene>
    <name evidence="2" type="ORF">A0H81_10400</name>
</gene>
<feature type="region of interest" description="Disordered" evidence="1">
    <location>
        <begin position="197"/>
        <end position="714"/>
    </location>
</feature>
<accession>A0A1C7LYL5</accession>
<evidence type="ECO:0000256" key="1">
    <source>
        <dbReference type="SAM" id="MobiDB-lite"/>
    </source>
</evidence>
<keyword evidence="3" id="KW-1185">Reference proteome</keyword>
<feature type="region of interest" description="Disordered" evidence="1">
    <location>
        <begin position="101"/>
        <end position="123"/>
    </location>
</feature>